<keyword evidence="2 4" id="KW-0472">Membrane</keyword>
<evidence type="ECO:0000313" key="7">
    <source>
        <dbReference type="EMBL" id="ANF59011.1"/>
    </source>
</evidence>
<dbReference type="SUPFAM" id="SSF50998">
    <property type="entry name" value="Quinoprotein alcohol dehydrogenase-like"/>
    <property type="match status" value="1"/>
</dbReference>
<dbReference type="GO" id="GO:0051205">
    <property type="term" value="P:protein insertion into membrane"/>
    <property type="evidence" value="ECO:0007669"/>
    <property type="project" value="UniProtKB-UniRule"/>
</dbReference>
<dbReference type="GO" id="GO:0043165">
    <property type="term" value="P:Gram-negative-bacterium-type cell outer membrane assembly"/>
    <property type="evidence" value="ECO:0007669"/>
    <property type="project" value="UniProtKB-UniRule"/>
</dbReference>
<evidence type="ECO:0000256" key="5">
    <source>
        <dbReference type="SAM" id="SignalP"/>
    </source>
</evidence>
<evidence type="ECO:0000259" key="6">
    <source>
        <dbReference type="Pfam" id="PF13360"/>
    </source>
</evidence>
<evidence type="ECO:0000313" key="8">
    <source>
        <dbReference type="Proteomes" id="UP000077875"/>
    </source>
</evidence>
<dbReference type="InterPro" id="IPR018391">
    <property type="entry name" value="PQQ_b-propeller_rpt"/>
</dbReference>
<dbReference type="STRING" id="376489.A5892_17370"/>
<dbReference type="PANTHER" id="PTHR34512">
    <property type="entry name" value="CELL SURFACE PROTEIN"/>
    <property type="match status" value="1"/>
</dbReference>
<comment type="subunit">
    <text evidence="4">Part of the Bam complex.</text>
</comment>
<comment type="subcellular location">
    <subcellularLocation>
        <location evidence="4">Cell outer membrane</location>
        <topology evidence="4">Lipid-anchor</topology>
    </subcellularLocation>
</comment>
<accession>A0A172YIG3</accession>
<dbReference type="Gene3D" id="2.130.10.10">
    <property type="entry name" value="YVTN repeat-like/Quinoprotein amine dehydrogenase"/>
    <property type="match status" value="1"/>
</dbReference>
<dbReference type="KEGG" id="haa:A5892_17370"/>
<evidence type="ECO:0000256" key="2">
    <source>
        <dbReference type="ARBA" id="ARBA00023136"/>
    </source>
</evidence>
<comment type="similarity">
    <text evidence="4">Belongs to the BamB family.</text>
</comment>
<keyword evidence="4" id="KW-0449">Lipoprotein</keyword>
<keyword evidence="1 4" id="KW-0732">Signal</keyword>
<organism evidence="7 8">
    <name type="scientific">Halotalea alkalilenta</name>
    <dbReference type="NCBI Taxonomy" id="376489"/>
    <lineage>
        <taxon>Bacteria</taxon>
        <taxon>Pseudomonadati</taxon>
        <taxon>Pseudomonadota</taxon>
        <taxon>Gammaproteobacteria</taxon>
        <taxon>Oceanospirillales</taxon>
        <taxon>Halomonadaceae</taxon>
        <taxon>Halotalea</taxon>
    </lineage>
</organism>
<evidence type="ECO:0000256" key="4">
    <source>
        <dbReference type="HAMAP-Rule" id="MF_00923"/>
    </source>
</evidence>
<dbReference type="HAMAP" id="MF_00923">
    <property type="entry name" value="OM_assembly_BamB"/>
    <property type="match status" value="1"/>
</dbReference>
<keyword evidence="8" id="KW-1185">Reference proteome</keyword>
<dbReference type="AlphaFoldDB" id="A0A172YIG3"/>
<dbReference type="EMBL" id="CP015243">
    <property type="protein sequence ID" value="ANF59011.1"/>
    <property type="molecule type" value="Genomic_DNA"/>
</dbReference>
<feature type="domain" description="Pyrrolo-quinoline quinone repeat" evidence="6">
    <location>
        <begin position="78"/>
        <end position="310"/>
    </location>
</feature>
<comment type="function">
    <text evidence="4">Part of the outer membrane protein assembly complex, which is involved in assembly and insertion of beta-barrel proteins into the outer membrane.</text>
</comment>
<dbReference type="RefSeq" id="WP_064123861.1">
    <property type="nucleotide sequence ID" value="NZ_CP015243.1"/>
</dbReference>
<dbReference type="InterPro" id="IPR015943">
    <property type="entry name" value="WD40/YVTN_repeat-like_dom_sf"/>
</dbReference>
<protein>
    <recommendedName>
        <fullName evidence="4">Outer membrane protein assembly factor BamB</fullName>
    </recommendedName>
</protein>
<evidence type="ECO:0000256" key="1">
    <source>
        <dbReference type="ARBA" id="ARBA00022729"/>
    </source>
</evidence>
<keyword evidence="3 4" id="KW-0998">Cell outer membrane</keyword>
<dbReference type="InterPro" id="IPR002372">
    <property type="entry name" value="PQQ_rpt_dom"/>
</dbReference>
<proteinExistence type="inferred from homology"/>
<dbReference type="InterPro" id="IPR011047">
    <property type="entry name" value="Quinoprotein_ADH-like_sf"/>
</dbReference>
<keyword evidence="4" id="KW-0564">Palmitate</keyword>
<dbReference type="InterPro" id="IPR017687">
    <property type="entry name" value="BamB"/>
</dbReference>
<dbReference type="PROSITE" id="PS51257">
    <property type="entry name" value="PROKAR_LIPOPROTEIN"/>
    <property type="match status" value="1"/>
</dbReference>
<dbReference type="Pfam" id="PF13360">
    <property type="entry name" value="PQQ_2"/>
    <property type="match status" value="1"/>
</dbReference>
<sequence>MNSRTPMRSLMCALGITLLLAGCGGGVKPDPPPKELGNIQPQVRLDQQWSRGIGDLGRARYPLEPALDAGVLYTVNAEGRLRAINAESGEISWESELHVPVSTGVSVSAGRLFIGTRKGEVLAVSLGDGNIVWRTQVASEVLTTPQANNSLIVVQSVDGTLTALDKLTGDQRWLYAASQPTLTLRGTGTPRTIDPVTFAGFANGRVGLFDNRSGEMMWDMRISVPQGANEVQQLTDVIGQPVLTPDGRLFVTSYNGQVVAVNVQNGQMLWSREQSSYRSPLLVGNTLFTVDERSHVHALDANSGEPLWEQDGLEGRQLTAPVFVDGQIALGDYEGYIHLLNAGSGEMDGRARIGGDGISVPLLSDGNRIYALSNSGRLVAFQLIAQ</sequence>
<dbReference type="GO" id="GO:0009279">
    <property type="term" value="C:cell outer membrane"/>
    <property type="evidence" value="ECO:0007669"/>
    <property type="project" value="UniProtKB-SubCell"/>
</dbReference>
<dbReference type="SMART" id="SM00564">
    <property type="entry name" value="PQQ"/>
    <property type="match status" value="7"/>
</dbReference>
<reference evidence="7 8" key="1">
    <citation type="submission" date="2016-04" db="EMBL/GenBank/DDBJ databases">
        <title>Complete Genome Sequence of Halotalea alkalilenta IHB B 13600.</title>
        <authorList>
            <person name="Swarnkar M.K."/>
            <person name="Sharma A."/>
            <person name="Kaushal K."/>
            <person name="Soni R."/>
            <person name="Rana S."/>
            <person name="Singh A.K."/>
            <person name="Gulati A."/>
        </authorList>
    </citation>
    <scope>NUCLEOTIDE SEQUENCE [LARGE SCALE GENOMIC DNA]</scope>
    <source>
        <strain evidence="7 8">IHB B 13600</strain>
    </source>
</reference>
<feature type="chain" id="PRO_5009001692" description="Outer membrane protein assembly factor BamB" evidence="5">
    <location>
        <begin position="22"/>
        <end position="386"/>
    </location>
</feature>
<dbReference type="PANTHER" id="PTHR34512:SF30">
    <property type="entry name" value="OUTER MEMBRANE PROTEIN ASSEMBLY FACTOR BAMB"/>
    <property type="match status" value="1"/>
</dbReference>
<name>A0A172YIG3_9GAMM</name>
<feature type="signal peptide" evidence="5">
    <location>
        <begin position="1"/>
        <end position="21"/>
    </location>
</feature>
<dbReference type="NCBIfam" id="TIGR03300">
    <property type="entry name" value="assembly_YfgL"/>
    <property type="match status" value="1"/>
</dbReference>
<dbReference type="Proteomes" id="UP000077875">
    <property type="component" value="Chromosome"/>
</dbReference>
<gene>
    <name evidence="4" type="primary">bamB</name>
    <name evidence="7" type="ORF">A5892_17370</name>
</gene>
<evidence type="ECO:0000256" key="3">
    <source>
        <dbReference type="ARBA" id="ARBA00023237"/>
    </source>
</evidence>